<evidence type="ECO:0000256" key="2">
    <source>
        <dbReference type="ARBA" id="ARBA00022679"/>
    </source>
</evidence>
<dbReference type="EC" id="2.3.1.179" evidence="4"/>
<dbReference type="GO" id="GO:0006633">
    <property type="term" value="P:fatty acid biosynthetic process"/>
    <property type="evidence" value="ECO:0007669"/>
    <property type="project" value="TreeGrafter"/>
</dbReference>
<keyword evidence="2 4" id="KW-0808">Transferase</keyword>
<dbReference type="InterPro" id="IPR020841">
    <property type="entry name" value="PKS_Beta-ketoAc_synthase_dom"/>
</dbReference>
<dbReference type="PANTHER" id="PTHR11712:SF336">
    <property type="entry name" value="3-OXOACYL-[ACYL-CARRIER-PROTEIN] SYNTHASE, MITOCHONDRIAL"/>
    <property type="match status" value="1"/>
</dbReference>
<comment type="pathway">
    <text evidence="1">Lipid metabolism; fatty acid biosynthesis.</text>
</comment>
<reference evidence="4 5" key="1">
    <citation type="submission" date="2018-06" db="EMBL/GenBank/DDBJ databases">
        <authorList>
            <consortium name="Pathogen Informatics"/>
            <person name="Doyle S."/>
        </authorList>
    </citation>
    <scope>NUCLEOTIDE SEQUENCE [LARGE SCALE GENOMIC DNA]</scope>
    <source>
        <strain evidence="4 5">NCTC9149</strain>
    </source>
</reference>
<keyword evidence="4" id="KW-0012">Acyltransferase</keyword>
<dbReference type="PANTHER" id="PTHR11712">
    <property type="entry name" value="POLYKETIDE SYNTHASE-RELATED"/>
    <property type="match status" value="1"/>
</dbReference>
<name>A0A7H4NY14_9ENTR</name>
<evidence type="ECO:0000313" key="4">
    <source>
        <dbReference type="EMBL" id="STW05079.1"/>
    </source>
</evidence>
<dbReference type="InterPro" id="IPR016039">
    <property type="entry name" value="Thiolase-like"/>
</dbReference>
<evidence type="ECO:0000259" key="3">
    <source>
        <dbReference type="PROSITE" id="PS52004"/>
    </source>
</evidence>
<dbReference type="InterPro" id="IPR000794">
    <property type="entry name" value="Beta-ketoacyl_synthase"/>
</dbReference>
<dbReference type="GO" id="GO:0004315">
    <property type="term" value="F:3-oxoacyl-[acyl-carrier-protein] synthase activity"/>
    <property type="evidence" value="ECO:0007669"/>
    <property type="project" value="UniProtKB-EC"/>
</dbReference>
<dbReference type="Proteomes" id="UP000254571">
    <property type="component" value="Unassembled WGS sequence"/>
</dbReference>
<feature type="domain" description="Ketosynthase family 3 (KS3)" evidence="3">
    <location>
        <begin position="1"/>
        <end position="188"/>
    </location>
</feature>
<dbReference type="Gene3D" id="3.40.47.10">
    <property type="match status" value="1"/>
</dbReference>
<dbReference type="AlphaFoldDB" id="A0A7H4NY14"/>
<gene>
    <name evidence="4" type="primary">fabF_1</name>
    <name evidence="4" type="ORF">NCTC9149_01446</name>
</gene>
<protein>
    <submittedName>
        <fullName evidence="4">3-oxoacyl-ACP synthase</fullName>
        <ecNumber evidence="4">2.3.1.179</ecNumber>
    </submittedName>
</protein>
<dbReference type="PROSITE" id="PS52004">
    <property type="entry name" value="KS3_2"/>
    <property type="match status" value="1"/>
</dbReference>
<proteinExistence type="predicted"/>
<comment type="caution">
    <text evidence="4">The sequence shown here is derived from an EMBL/GenBank/DDBJ whole genome shotgun (WGS) entry which is preliminary data.</text>
</comment>
<evidence type="ECO:0000256" key="1">
    <source>
        <dbReference type="ARBA" id="ARBA00005194"/>
    </source>
</evidence>
<accession>A0A7H4NY14</accession>
<evidence type="ECO:0000313" key="5">
    <source>
        <dbReference type="Proteomes" id="UP000254571"/>
    </source>
</evidence>
<dbReference type="EMBL" id="UGMX01000002">
    <property type="protein sequence ID" value="STW05079.1"/>
    <property type="molecule type" value="Genomic_DNA"/>
</dbReference>
<dbReference type="Pfam" id="PF02801">
    <property type="entry name" value="Ketoacyl-synt_C"/>
    <property type="match status" value="1"/>
</dbReference>
<dbReference type="SUPFAM" id="SSF53901">
    <property type="entry name" value="Thiolase-like"/>
    <property type="match status" value="1"/>
</dbReference>
<dbReference type="InterPro" id="IPR014031">
    <property type="entry name" value="Ketoacyl_synth_C"/>
</dbReference>
<sequence>MLGALSRETSSPERASCPFSLQRSGFVLSEAERCCVWKSARAPWRGARQSSRRSPATPIFPTRWILPPRPKTAWPASKLSAGAARRGSPARDLDYINAHGTSTPLNDINETRSLKKALGDEAYRIPVSSTKAYSGHLIAAAGSFETIVCLQAMAAGIMPATAHLTQPDPQCDLDYIAEGHRQGEIAGR</sequence>
<organism evidence="4 5">
    <name type="scientific">Klebsiella grimontii</name>
    <dbReference type="NCBI Taxonomy" id="2058152"/>
    <lineage>
        <taxon>Bacteria</taxon>
        <taxon>Pseudomonadati</taxon>
        <taxon>Pseudomonadota</taxon>
        <taxon>Gammaproteobacteria</taxon>
        <taxon>Enterobacterales</taxon>
        <taxon>Enterobacteriaceae</taxon>
        <taxon>Klebsiella/Raoultella group</taxon>
        <taxon>Klebsiella</taxon>
    </lineage>
</organism>